<dbReference type="AlphaFoldDB" id="A0AAW2XXQ1"/>
<evidence type="ECO:0000256" key="1">
    <source>
        <dbReference type="SAM" id="MobiDB-lite"/>
    </source>
</evidence>
<organism evidence="2">
    <name type="scientific">Sesamum latifolium</name>
    <dbReference type="NCBI Taxonomy" id="2727402"/>
    <lineage>
        <taxon>Eukaryota</taxon>
        <taxon>Viridiplantae</taxon>
        <taxon>Streptophyta</taxon>
        <taxon>Embryophyta</taxon>
        <taxon>Tracheophyta</taxon>
        <taxon>Spermatophyta</taxon>
        <taxon>Magnoliopsida</taxon>
        <taxon>eudicotyledons</taxon>
        <taxon>Gunneridae</taxon>
        <taxon>Pentapetalae</taxon>
        <taxon>asterids</taxon>
        <taxon>lamiids</taxon>
        <taxon>Lamiales</taxon>
        <taxon>Pedaliaceae</taxon>
        <taxon>Sesamum</taxon>
    </lineage>
</organism>
<evidence type="ECO:0000313" key="2">
    <source>
        <dbReference type="EMBL" id="KAL0457934.1"/>
    </source>
</evidence>
<reference evidence="2" key="2">
    <citation type="journal article" date="2024" name="Plant">
        <title>Genomic evolution and insights into agronomic trait innovations of Sesamum species.</title>
        <authorList>
            <person name="Miao H."/>
            <person name="Wang L."/>
            <person name="Qu L."/>
            <person name="Liu H."/>
            <person name="Sun Y."/>
            <person name="Le M."/>
            <person name="Wang Q."/>
            <person name="Wei S."/>
            <person name="Zheng Y."/>
            <person name="Lin W."/>
            <person name="Duan Y."/>
            <person name="Cao H."/>
            <person name="Xiong S."/>
            <person name="Wang X."/>
            <person name="Wei L."/>
            <person name="Li C."/>
            <person name="Ma Q."/>
            <person name="Ju M."/>
            <person name="Zhao R."/>
            <person name="Li G."/>
            <person name="Mu C."/>
            <person name="Tian Q."/>
            <person name="Mei H."/>
            <person name="Zhang T."/>
            <person name="Gao T."/>
            <person name="Zhang H."/>
        </authorList>
    </citation>
    <scope>NUCLEOTIDE SEQUENCE</scope>
    <source>
        <strain evidence="2">KEN1</strain>
    </source>
</reference>
<name>A0AAW2XXQ1_9LAMI</name>
<reference evidence="2" key="1">
    <citation type="submission" date="2020-06" db="EMBL/GenBank/DDBJ databases">
        <authorList>
            <person name="Li T."/>
            <person name="Hu X."/>
            <person name="Zhang T."/>
            <person name="Song X."/>
            <person name="Zhang H."/>
            <person name="Dai N."/>
            <person name="Sheng W."/>
            <person name="Hou X."/>
            <person name="Wei L."/>
        </authorList>
    </citation>
    <scope>NUCLEOTIDE SEQUENCE</scope>
    <source>
        <strain evidence="2">KEN1</strain>
        <tissue evidence="2">Leaf</tissue>
    </source>
</reference>
<dbReference type="EMBL" id="JACGWN010000002">
    <property type="protein sequence ID" value="KAL0457934.1"/>
    <property type="molecule type" value="Genomic_DNA"/>
</dbReference>
<gene>
    <name evidence="2" type="ORF">Slati_0420600</name>
</gene>
<protein>
    <submittedName>
        <fullName evidence="2">Uncharacterized protein</fullName>
    </submittedName>
</protein>
<accession>A0AAW2XXQ1</accession>
<feature type="compositionally biased region" description="Low complexity" evidence="1">
    <location>
        <begin position="244"/>
        <end position="263"/>
    </location>
</feature>
<feature type="region of interest" description="Disordered" evidence="1">
    <location>
        <begin position="242"/>
        <end position="304"/>
    </location>
</feature>
<feature type="region of interest" description="Disordered" evidence="1">
    <location>
        <begin position="325"/>
        <end position="373"/>
    </location>
</feature>
<sequence length="373" mass="41313">MPKAVYTLTREQKRRICEWITHLKFPDGYASNLAHCVDMKELRLQGMKSHDYHVFIQKLILIVFREMLPELVWSALTEVSLLVQILCSTMLDVNKVLCKRNRPSRNDDLAMNDTHMNIYVNRCFLNEHYEHYQSEDPIIEELVATQFKNWFKRRSRPASSGGHQTLPHWGSSLSIPPPPTTPSSVAPQTPDDVGPSSASPAPEEAGQQFALPTVAPAPAPPPSARQYISFVDARSPTGVTVTMSPCSESSTYSSESTSGRPSRLLGPAWSDHYGWPTRSGSSYRRIGPARASSKSPRRLSEPDCEPDRVLNCVLRGILLCRYAQEEVGGRARPPKQMEVFEPVQEEGGQRLEQAEGGGDVPKADGGSSALADG</sequence>
<comment type="caution">
    <text evidence="2">The sequence shown here is derived from an EMBL/GenBank/DDBJ whole genome shotgun (WGS) entry which is preliminary data.</text>
</comment>
<proteinExistence type="predicted"/>
<feature type="region of interest" description="Disordered" evidence="1">
    <location>
        <begin position="154"/>
        <end position="206"/>
    </location>
</feature>